<evidence type="ECO:0000259" key="3">
    <source>
        <dbReference type="PROSITE" id="PS00125"/>
    </source>
</evidence>
<organism evidence="4 5">
    <name type="scientific">Blepharisma stoltei</name>
    <dbReference type="NCBI Taxonomy" id="1481888"/>
    <lineage>
        <taxon>Eukaryota</taxon>
        <taxon>Sar</taxon>
        <taxon>Alveolata</taxon>
        <taxon>Ciliophora</taxon>
        <taxon>Postciliodesmatophora</taxon>
        <taxon>Heterotrichea</taxon>
        <taxon>Heterotrichida</taxon>
        <taxon>Blepharismidae</taxon>
        <taxon>Blepharisma</taxon>
    </lineage>
</organism>
<dbReference type="Proteomes" id="UP001162131">
    <property type="component" value="Unassembled WGS sequence"/>
</dbReference>
<dbReference type="PROSITE" id="PS00125">
    <property type="entry name" value="SER_THR_PHOSPHATASE"/>
    <property type="match status" value="1"/>
</dbReference>
<keyword evidence="1" id="KW-0378">Hydrolase</keyword>
<dbReference type="InterPro" id="IPR043360">
    <property type="entry name" value="PP2B"/>
</dbReference>
<evidence type="ECO:0000313" key="5">
    <source>
        <dbReference type="Proteomes" id="UP001162131"/>
    </source>
</evidence>
<evidence type="ECO:0000256" key="1">
    <source>
        <dbReference type="RuleBase" id="RU004273"/>
    </source>
</evidence>
<accession>A0AAU9JXM1</accession>
<keyword evidence="5" id="KW-1185">Reference proteome</keyword>
<dbReference type="EC" id="3.1.3.16" evidence="1"/>
<proteinExistence type="inferred from homology"/>
<dbReference type="PRINTS" id="PR00114">
    <property type="entry name" value="STPHPHTASE"/>
</dbReference>
<dbReference type="GO" id="GO:0033192">
    <property type="term" value="F:calmodulin-dependent protein phosphatase activity"/>
    <property type="evidence" value="ECO:0007669"/>
    <property type="project" value="InterPro"/>
</dbReference>
<sequence length="467" mass="54157">MEALSDPLNNRTVKELKAPPHQPLPRSLLFPNNDSKPAWKVLRDHFQREGRLYKADVLKIIDAATNLFKEEPNLLSLQDPVTIVGDLHGQYYDMLKMFSIGGSPEVTKYLFLGDYVDRGSFSLEVILYLYTLKINFPNTIFMIRGNHECRQMTSFFNFRQECLYKYDLEVYENFMESFDCLPLACLVNKKFLNIHGGISPELRTLADIVRINRFIETPRNGVFCDLLWSDPIDHSEGRLIEGFRYNDIRGCSYIFGQEVADRFLRDNDIISLIRAHEVQLDGYKMHRWNGASEFPTVITIFSAPNYCDVYGNKGAIIKFDNNTLNIQQYNYTQHPYLLPNFMDVFSWSIPFVIEKVMEMIMTVIKIKPNDDIDNEYYESRLKELEDNIRENRKAQLVNKVKSVSRMLKMLKTVREEHEVIIKLKGMCPDSKIPKGLILAGKSALHNAADDFSDIRSADIVNEKRPGL</sequence>
<comment type="caution">
    <text evidence="4">The sequence shown here is derived from an EMBL/GenBank/DDBJ whole genome shotgun (WGS) entry which is preliminary data.</text>
</comment>
<dbReference type="PANTHER" id="PTHR45673">
    <property type="entry name" value="SERINE/THREONINE-PROTEIN PHOSPHATASE 2B CATALYTIC SUBUNIT 1-RELATED"/>
    <property type="match status" value="1"/>
</dbReference>
<dbReference type="Pfam" id="PF00149">
    <property type="entry name" value="Metallophos"/>
    <property type="match status" value="1"/>
</dbReference>
<dbReference type="EMBL" id="CAJZBQ010000054">
    <property type="protein sequence ID" value="CAG9332433.1"/>
    <property type="molecule type" value="Genomic_DNA"/>
</dbReference>
<dbReference type="GO" id="GO:0097720">
    <property type="term" value="P:calcineurin-mediated signaling"/>
    <property type="evidence" value="ECO:0007669"/>
    <property type="project" value="InterPro"/>
</dbReference>
<dbReference type="SUPFAM" id="SSF56300">
    <property type="entry name" value="Metallo-dependent phosphatases"/>
    <property type="match status" value="1"/>
</dbReference>
<gene>
    <name evidence="4" type="ORF">BSTOLATCC_MIC55879</name>
</gene>
<feature type="region of interest" description="Disordered" evidence="2">
    <location>
        <begin position="1"/>
        <end position="26"/>
    </location>
</feature>
<dbReference type="Gene3D" id="3.60.21.10">
    <property type="match status" value="1"/>
</dbReference>
<reference evidence="4" key="1">
    <citation type="submission" date="2021-09" db="EMBL/GenBank/DDBJ databases">
        <authorList>
            <consortium name="AG Swart"/>
            <person name="Singh M."/>
            <person name="Singh A."/>
            <person name="Seah K."/>
            <person name="Emmerich C."/>
        </authorList>
    </citation>
    <scope>NUCLEOTIDE SEQUENCE</scope>
    <source>
        <strain evidence="4">ATCC30299</strain>
    </source>
</reference>
<dbReference type="SMART" id="SM00156">
    <property type="entry name" value="PP2Ac"/>
    <property type="match status" value="1"/>
</dbReference>
<protein>
    <recommendedName>
        <fullName evidence="1">Serine/threonine-protein phosphatase</fullName>
        <ecNumber evidence="1">3.1.3.16</ecNumber>
    </recommendedName>
</protein>
<dbReference type="InterPro" id="IPR029052">
    <property type="entry name" value="Metallo-depent_PP-like"/>
</dbReference>
<dbReference type="InterPro" id="IPR006186">
    <property type="entry name" value="Ser/Thr-sp_prot-phosphatase"/>
</dbReference>
<comment type="similarity">
    <text evidence="1">Belongs to the PPP phosphatase family.</text>
</comment>
<feature type="domain" description="Serine/threonine specific protein phosphatases" evidence="3">
    <location>
        <begin position="143"/>
        <end position="148"/>
    </location>
</feature>
<evidence type="ECO:0000313" key="4">
    <source>
        <dbReference type="EMBL" id="CAG9332433.1"/>
    </source>
</evidence>
<dbReference type="AlphaFoldDB" id="A0AAU9JXM1"/>
<dbReference type="InterPro" id="IPR004843">
    <property type="entry name" value="Calcineurin-like_PHP"/>
</dbReference>
<dbReference type="FunFam" id="3.60.21.10:FF:000031">
    <property type="entry name" value="Serine/threonine-protein phosphatase"/>
    <property type="match status" value="1"/>
</dbReference>
<evidence type="ECO:0000256" key="2">
    <source>
        <dbReference type="SAM" id="MobiDB-lite"/>
    </source>
</evidence>
<name>A0AAU9JXM1_9CILI</name>
<comment type="catalytic activity">
    <reaction evidence="1">
        <text>O-phospho-L-threonyl-[protein] + H2O = L-threonyl-[protein] + phosphate</text>
        <dbReference type="Rhea" id="RHEA:47004"/>
        <dbReference type="Rhea" id="RHEA-COMP:11060"/>
        <dbReference type="Rhea" id="RHEA-COMP:11605"/>
        <dbReference type="ChEBI" id="CHEBI:15377"/>
        <dbReference type="ChEBI" id="CHEBI:30013"/>
        <dbReference type="ChEBI" id="CHEBI:43474"/>
        <dbReference type="ChEBI" id="CHEBI:61977"/>
        <dbReference type="EC" id="3.1.3.16"/>
    </reaction>
</comment>